<dbReference type="InterPro" id="IPR011989">
    <property type="entry name" value="ARM-like"/>
</dbReference>
<reference evidence="3" key="1">
    <citation type="submission" date="2025-08" db="UniProtKB">
        <authorList>
            <consortium name="RefSeq"/>
        </authorList>
    </citation>
    <scope>IDENTIFICATION</scope>
    <source>
        <tissue evidence="3">Seedling</tissue>
    </source>
</reference>
<feature type="region of interest" description="Disordered" evidence="1">
    <location>
        <begin position="1"/>
        <end position="30"/>
    </location>
</feature>
<organism evidence="2 3">
    <name type="scientific">Ziziphus jujuba</name>
    <name type="common">Chinese jujube</name>
    <name type="synonym">Ziziphus sativa</name>
    <dbReference type="NCBI Taxonomy" id="326968"/>
    <lineage>
        <taxon>Eukaryota</taxon>
        <taxon>Viridiplantae</taxon>
        <taxon>Streptophyta</taxon>
        <taxon>Embryophyta</taxon>
        <taxon>Tracheophyta</taxon>
        <taxon>Spermatophyta</taxon>
        <taxon>Magnoliopsida</taxon>
        <taxon>eudicotyledons</taxon>
        <taxon>Gunneridae</taxon>
        <taxon>Pentapetalae</taxon>
        <taxon>rosids</taxon>
        <taxon>fabids</taxon>
        <taxon>Rosales</taxon>
        <taxon>Rhamnaceae</taxon>
        <taxon>Paliureae</taxon>
        <taxon>Ziziphus</taxon>
    </lineage>
</organism>
<accession>A0ABM3IR24</accession>
<feature type="compositionally biased region" description="Acidic residues" evidence="1">
    <location>
        <begin position="14"/>
        <end position="30"/>
    </location>
</feature>
<sequence>MYWNDSQELPHYEPEEEEDEDEYEANGEEEQQWRCSVGHRSSLILRTQQGGAICLLCFSNLVSNPLSPTLHVSYALSQLSSALSQPPFLRTLISFHPLLLVSPLVHALSSFDDHAIARQVLDLVSLLCDSSSDGDGSDCSILAEFVSRVSDRLSSGALAWSRRQVYTLHCLGVLLKSQKNNPYTYIKDKYGLVSNLVAGLQLPSEEIRGEIMFVLYKVSVLQNASVDSEGIDLLFSFCPKLLRLSLEALIKTQSDDVRLNCVALLTVLAQRGFFGNSYSTDSSSMDSCEDETNRTPLNNLFAEAIKGPLLSTDSQVQISTVDLLFHYMSCECASGKEIQILVEENIADYVFEILRLSECKDPVVNPCLQALDLLSTAKQAFKQRLVVGFATLIPVLQYVAGIPFHPGQSQTLKLIWNCVSDCPGMASASHVKELVLILTKMLQKHTDGEMGMIPETFIMACSVFVALTKSPSSHGTLGLTTSIKEASQNAVLSCLSASQKNPSLLLHSLYLLKEAYVYGCEENSTNSSTKELQNCIVDVCTTHLLPWLATNFNEMEEEIILGVLETFHSILLQDSDIQAILFAETLVASSWFSLSFGCLGLFPTEKMKCRVYLMLSSLVDLILGNDSGQPIRDNVLHLPSDPIDLLFLLGQKSSHNLEFSSCQSAVLTILYTASLYDERLADDKVVLSSLEQYILANSSDFQHRSTCSSTVMRLVYLYGLYRGLAKVTYQILYSPEAERILFQLLNETEWDLPSARIHPISLKWLFQQEKICKPLSDQILKFCRSNISNCSTIKDHGKNCTVNVQALAQLVAAGDNYGATLLVCLLTQMVKEEVREHEIISLINLMTTIIDIFPAASDQLSLHNIANAIHTFYYESSHEKSSQISMAMLVLIYDILCSVHPETLSDDETWLAVTIKLMDYVNTEAVDKWSSDHLFVLGILSLILHHSCDKAFTETSKTILFNSSLGSTINRTIDAVCLKGPALVDHDEGSSTGPLVFVLLLNYFALKSLHAVLPGIVDWQTFFDPLDKMQPLSLICIHCHALCRLMYFGSPPIKLVSSYCLLELFARISEQRIRKREELKCTIEYLKSVMAVLEGLVIYNDLRVSVNCGLCLSMILGWEIMDMEEASVIGKNSWGRVIIEELVMSMAVPCIASKSFISHYKPAIYVAVALLKLRKHPQWLKSVFDDSCISGIIENLTASNVSTEIVLLFQELLNSEFLKTEQLATLNRVLKACRKHMYIDNNEGDCAKEHIKKAVTVSDDLEEVFAYLIYLMSSASFQNGDSQGSHFGNKSLLEEIEMFLRTSTVEDDS</sequence>
<name>A0ABM3IR24_ZIZJJ</name>
<proteinExistence type="predicted"/>
<dbReference type="Proteomes" id="UP001652623">
    <property type="component" value="Chromosome 3"/>
</dbReference>
<dbReference type="PANTHER" id="PTHR36379:SF1">
    <property type="entry name" value="PUTATIVE RECOMBINATION INITIATION DEFECT 1-RELATED"/>
    <property type="match status" value="1"/>
</dbReference>
<evidence type="ECO:0000313" key="2">
    <source>
        <dbReference type="Proteomes" id="UP001652623"/>
    </source>
</evidence>
<dbReference type="InterPro" id="IPR016024">
    <property type="entry name" value="ARM-type_fold"/>
</dbReference>
<gene>
    <name evidence="3" type="primary">LOC107421935</name>
</gene>
<protein>
    <submittedName>
        <fullName evidence="3">Protein PUTATIVE RECOMBINATION INITIATION DEFECT 1 isoform X1</fullName>
    </submittedName>
</protein>
<dbReference type="GeneID" id="107421935"/>
<evidence type="ECO:0000256" key="1">
    <source>
        <dbReference type="SAM" id="MobiDB-lite"/>
    </source>
</evidence>
<dbReference type="RefSeq" id="XP_048333788.2">
    <property type="nucleotide sequence ID" value="XM_048477831.2"/>
</dbReference>
<keyword evidence="2" id="KW-1185">Reference proteome</keyword>
<dbReference type="InterPro" id="IPR044968">
    <property type="entry name" value="PRD1"/>
</dbReference>
<evidence type="ECO:0000313" key="3">
    <source>
        <dbReference type="RefSeq" id="XP_048333788.2"/>
    </source>
</evidence>
<dbReference type="SUPFAM" id="SSF48371">
    <property type="entry name" value="ARM repeat"/>
    <property type="match status" value="1"/>
</dbReference>
<dbReference type="Gene3D" id="1.25.10.10">
    <property type="entry name" value="Leucine-rich Repeat Variant"/>
    <property type="match status" value="1"/>
</dbReference>
<dbReference type="PANTHER" id="PTHR36379">
    <property type="entry name" value="PROTEIN PRD1"/>
    <property type="match status" value="1"/>
</dbReference>